<keyword evidence="3" id="KW-1185">Reference proteome</keyword>
<name>A0ABY0V9F7_9ACTO</name>
<proteinExistence type="predicted"/>
<dbReference type="EMBL" id="LT629792">
    <property type="protein sequence ID" value="SDU00506.1"/>
    <property type="molecule type" value="Genomic_DNA"/>
</dbReference>
<dbReference type="Proteomes" id="UP000198976">
    <property type="component" value="Chromosome I"/>
</dbReference>
<evidence type="ECO:0000259" key="1">
    <source>
        <dbReference type="Pfam" id="PF18096"/>
    </source>
</evidence>
<protein>
    <recommendedName>
        <fullName evidence="1">THUMP-like domain-containing protein</fullName>
    </recommendedName>
</protein>
<dbReference type="InterPro" id="IPR029063">
    <property type="entry name" value="SAM-dependent_MTases_sf"/>
</dbReference>
<dbReference type="Pfam" id="PF18096">
    <property type="entry name" value="Thump_like"/>
    <property type="match status" value="1"/>
</dbReference>
<organism evidence="2 3">
    <name type="scientific">Schaalia radingae</name>
    <dbReference type="NCBI Taxonomy" id="131110"/>
    <lineage>
        <taxon>Bacteria</taxon>
        <taxon>Bacillati</taxon>
        <taxon>Actinomycetota</taxon>
        <taxon>Actinomycetes</taxon>
        <taxon>Actinomycetales</taxon>
        <taxon>Actinomycetaceae</taxon>
        <taxon>Schaalia</taxon>
    </lineage>
</organism>
<sequence>MVYSDASQVFGELISGDGKKLLSEITGFLPEGLTVRTAQPHLNTLNAKLRSRGYAPDLIAAALTLTSLRIQGKAKFGEAAADMFFTRDGLEQATRGVIAERHAAAFVQAGAHAVADLGCGIGSDSRAFAQAGLGVEAVELDATTAAMATANLSSYPTARVRVADVTALDIDTLRTDGVDALFVDPSRRTGAARGSQRIYDPEQWSPPLSQAISWAKTIGRVAIKVAPGIEHATLPPTWHAQWTSVDGELVEALLYSPAMGLPAGRSACVMRSAASGTVFSTLIDEGARGNCAARVAQAPVGVLGSMLTEPDPAVIRSGGIATLAEQFGAHLISGSIAYLTADSLPAAEWWTRFEVCSVVPLRMKAIKKALREFDPSSVEIKKRGASIDTGAMQRALASALSSDSDGGEMTVFATRLGDTHRAILTRRLDHAGNRTSH</sequence>
<evidence type="ECO:0000313" key="3">
    <source>
        <dbReference type="Proteomes" id="UP000198976"/>
    </source>
</evidence>
<reference evidence="2 3" key="1">
    <citation type="submission" date="2016-10" db="EMBL/GenBank/DDBJ databases">
        <authorList>
            <person name="Varghese N."/>
            <person name="Submissions S."/>
        </authorList>
    </citation>
    <scope>NUCLEOTIDE SEQUENCE [LARGE SCALE GENOMIC DNA]</scope>
    <source>
        <strain evidence="2 3">DSM 9169</strain>
    </source>
</reference>
<dbReference type="Gene3D" id="3.40.50.150">
    <property type="entry name" value="Vaccinia Virus protein VP39"/>
    <property type="match status" value="1"/>
</dbReference>
<evidence type="ECO:0000313" key="2">
    <source>
        <dbReference type="EMBL" id="SDU00506.1"/>
    </source>
</evidence>
<feature type="domain" description="THUMP-like" evidence="1">
    <location>
        <begin position="351"/>
        <end position="427"/>
    </location>
</feature>
<dbReference type="SUPFAM" id="SSF53335">
    <property type="entry name" value="S-adenosyl-L-methionine-dependent methyltransferases"/>
    <property type="match status" value="1"/>
</dbReference>
<dbReference type="RefSeq" id="WP_092648774.1">
    <property type="nucleotide sequence ID" value="NZ_LT629792.1"/>
</dbReference>
<accession>A0ABY0V9F7</accession>
<dbReference type="InterPro" id="IPR041497">
    <property type="entry name" value="Thump-like"/>
</dbReference>
<gene>
    <name evidence="2" type="ORF">SAMN04489714_1564</name>
</gene>